<name>A0AAP0I390_9MAGN</name>
<sequence>MHREEARCRTRTMQRTTTREMNREETRGPGKRRTREEDDDQGRGRPATTTTKWRRDDDDEVEARRRRGSDIGFAQIVGQMKEVEWDEKGGWSFDEMEIDVNSDKPEMPQIESEEYQPLVLVQPPTLSCTFGTPYKGVKVRERLQIFYNVDTFVLDEPDTIDFFVLEVPNELLNLKEGVHVSLPKYVDVPFVVDISKGEGIT</sequence>
<proteinExistence type="predicted"/>
<dbReference type="Proteomes" id="UP001420932">
    <property type="component" value="Unassembled WGS sequence"/>
</dbReference>
<dbReference type="EMBL" id="JBBNAF010000010">
    <property type="protein sequence ID" value="KAK9107221.1"/>
    <property type="molecule type" value="Genomic_DNA"/>
</dbReference>
<gene>
    <name evidence="2" type="ORF">Syun_023232</name>
</gene>
<evidence type="ECO:0000313" key="2">
    <source>
        <dbReference type="EMBL" id="KAK9107221.1"/>
    </source>
</evidence>
<accession>A0AAP0I390</accession>
<feature type="region of interest" description="Disordered" evidence="1">
    <location>
        <begin position="1"/>
        <end position="66"/>
    </location>
</feature>
<evidence type="ECO:0000313" key="3">
    <source>
        <dbReference type="Proteomes" id="UP001420932"/>
    </source>
</evidence>
<organism evidence="2 3">
    <name type="scientific">Stephania yunnanensis</name>
    <dbReference type="NCBI Taxonomy" id="152371"/>
    <lineage>
        <taxon>Eukaryota</taxon>
        <taxon>Viridiplantae</taxon>
        <taxon>Streptophyta</taxon>
        <taxon>Embryophyta</taxon>
        <taxon>Tracheophyta</taxon>
        <taxon>Spermatophyta</taxon>
        <taxon>Magnoliopsida</taxon>
        <taxon>Ranunculales</taxon>
        <taxon>Menispermaceae</taxon>
        <taxon>Menispermoideae</taxon>
        <taxon>Cissampelideae</taxon>
        <taxon>Stephania</taxon>
    </lineage>
</organism>
<evidence type="ECO:0000256" key="1">
    <source>
        <dbReference type="SAM" id="MobiDB-lite"/>
    </source>
</evidence>
<comment type="caution">
    <text evidence="2">The sequence shown here is derived from an EMBL/GenBank/DDBJ whole genome shotgun (WGS) entry which is preliminary data.</text>
</comment>
<dbReference type="AlphaFoldDB" id="A0AAP0I390"/>
<protein>
    <submittedName>
        <fullName evidence="2">Uncharacterized protein</fullName>
    </submittedName>
</protein>
<keyword evidence="3" id="KW-1185">Reference proteome</keyword>
<reference evidence="2 3" key="1">
    <citation type="submission" date="2024-01" db="EMBL/GenBank/DDBJ databases">
        <title>Genome assemblies of Stephania.</title>
        <authorList>
            <person name="Yang L."/>
        </authorList>
    </citation>
    <scope>NUCLEOTIDE SEQUENCE [LARGE SCALE GENOMIC DNA]</scope>
    <source>
        <strain evidence="2">YNDBR</strain>
        <tissue evidence="2">Leaf</tissue>
    </source>
</reference>
<feature type="compositionally biased region" description="Basic and acidic residues" evidence="1">
    <location>
        <begin position="17"/>
        <end position="28"/>
    </location>
</feature>